<dbReference type="PANTHER" id="PTHR11835:SF43">
    <property type="entry name" value="ISOPROPYLMALATE DEHYDROGENASE-LIKE DOMAIN-CONTAINING PROTEIN"/>
    <property type="match status" value="1"/>
</dbReference>
<comment type="catalytic activity">
    <reaction evidence="14">
        <text>D-threo-isocitrate + NADP(+) = 2-oxoglutarate + CO2 + NADPH</text>
        <dbReference type="Rhea" id="RHEA:19629"/>
        <dbReference type="ChEBI" id="CHEBI:15562"/>
        <dbReference type="ChEBI" id="CHEBI:16526"/>
        <dbReference type="ChEBI" id="CHEBI:16810"/>
        <dbReference type="ChEBI" id="CHEBI:57783"/>
        <dbReference type="ChEBI" id="CHEBI:58349"/>
        <dbReference type="EC" id="1.1.1.42"/>
    </reaction>
</comment>
<evidence type="ECO:0000256" key="2">
    <source>
        <dbReference type="ARBA" id="ARBA00001946"/>
    </source>
</evidence>
<keyword evidence="11" id="KW-0521">NADP</keyword>
<evidence type="ECO:0000259" key="19">
    <source>
        <dbReference type="SMART" id="SM01329"/>
    </source>
</evidence>
<dbReference type="NCBIfam" id="NF006673">
    <property type="entry name" value="PRK09222.1"/>
    <property type="match status" value="1"/>
</dbReference>
<dbReference type="SMART" id="SM01329">
    <property type="entry name" value="Iso_dh"/>
    <property type="match status" value="1"/>
</dbReference>
<feature type="domain" description="Isopropylmalate dehydrogenase-like" evidence="19">
    <location>
        <begin position="5"/>
        <end position="334"/>
    </location>
</feature>
<dbReference type="SUPFAM" id="SSF53659">
    <property type="entry name" value="Isocitrate/Isopropylmalate dehydrogenase-like"/>
    <property type="match status" value="1"/>
</dbReference>
<evidence type="ECO:0000256" key="4">
    <source>
        <dbReference type="ARBA" id="ARBA00011738"/>
    </source>
</evidence>
<evidence type="ECO:0000256" key="18">
    <source>
        <dbReference type="ARBA" id="ARBA00046127"/>
    </source>
</evidence>
<evidence type="ECO:0000256" key="11">
    <source>
        <dbReference type="ARBA" id="ARBA00022857"/>
    </source>
</evidence>
<reference evidence="20 21" key="1">
    <citation type="journal article" date="2024" name="Environ. Microbiol.">
        <title>Novel evolutionary insights on the interactions of the Holosporales (Alphaproteobacteria) with eukaryotic hosts from comparative genomics.</title>
        <authorList>
            <person name="Giovannini M."/>
            <person name="Petroni G."/>
            <person name="Castelli M."/>
        </authorList>
    </citation>
    <scope>NUCLEOTIDE SEQUENCE [LARGE SCALE GENOMIC DNA]</scope>
    <source>
        <strain evidence="20 21">US_Bl 15I1</strain>
    </source>
</reference>
<evidence type="ECO:0000256" key="8">
    <source>
        <dbReference type="ARBA" id="ARBA00022532"/>
    </source>
</evidence>
<evidence type="ECO:0000256" key="15">
    <source>
        <dbReference type="ARBA" id="ARBA00029765"/>
    </source>
</evidence>
<evidence type="ECO:0000256" key="10">
    <source>
        <dbReference type="ARBA" id="ARBA00022842"/>
    </source>
</evidence>
<dbReference type="RefSeq" id="WP_331255982.1">
    <property type="nucleotide sequence ID" value="NZ_CP133270.1"/>
</dbReference>
<proteinExistence type="inferred from homology"/>
<dbReference type="PANTHER" id="PTHR11835">
    <property type="entry name" value="DECARBOXYLATING DEHYDROGENASES-ISOCITRATE, ISOPROPYLMALATE, TARTRATE"/>
    <property type="match status" value="1"/>
</dbReference>
<evidence type="ECO:0000256" key="7">
    <source>
        <dbReference type="ARBA" id="ARBA00022435"/>
    </source>
</evidence>
<evidence type="ECO:0000256" key="1">
    <source>
        <dbReference type="ARBA" id="ARBA00001936"/>
    </source>
</evidence>
<dbReference type="Proteomes" id="UP001330434">
    <property type="component" value="Chromosome"/>
</dbReference>
<evidence type="ECO:0000256" key="16">
    <source>
        <dbReference type="ARBA" id="ARBA00029990"/>
    </source>
</evidence>
<evidence type="ECO:0000256" key="5">
    <source>
        <dbReference type="ARBA" id="ARBA00013013"/>
    </source>
</evidence>
<dbReference type="EMBL" id="CP133270">
    <property type="protein sequence ID" value="WVX67201.1"/>
    <property type="molecule type" value="Genomic_DNA"/>
</dbReference>
<name>A0ABZ2C6J0_9PROT</name>
<accession>A0ABZ2C6J0</accession>
<evidence type="ECO:0000313" key="20">
    <source>
        <dbReference type="EMBL" id="WVX67201.1"/>
    </source>
</evidence>
<keyword evidence="10" id="KW-0460">Magnesium</keyword>
<evidence type="ECO:0000256" key="3">
    <source>
        <dbReference type="ARBA" id="ARBA00007769"/>
    </source>
</evidence>
<dbReference type="InterPro" id="IPR024084">
    <property type="entry name" value="IsoPropMal-DH-like_dom"/>
</dbReference>
<dbReference type="Gene3D" id="3.40.718.10">
    <property type="entry name" value="Isopropylmalate Dehydrogenase"/>
    <property type="match status" value="1"/>
</dbReference>
<dbReference type="Gene3D" id="3.30.70.1570">
    <property type="match status" value="1"/>
</dbReference>
<dbReference type="Pfam" id="PF18324">
    <property type="entry name" value="Isocitrate_DH_C_bact"/>
    <property type="match status" value="1"/>
</dbReference>
<dbReference type="EC" id="1.1.1.42" evidence="5"/>
<evidence type="ECO:0000256" key="13">
    <source>
        <dbReference type="ARBA" id="ARBA00023211"/>
    </source>
</evidence>
<keyword evidence="9" id="KW-0479">Metal-binding</keyword>
<dbReference type="InterPro" id="IPR019818">
    <property type="entry name" value="IsoCit/isopropylmalate_DH_CS"/>
</dbReference>
<evidence type="ECO:0000256" key="17">
    <source>
        <dbReference type="ARBA" id="ARBA00031098"/>
    </source>
</evidence>
<gene>
    <name evidence="20" type="ORF">Bealeia1_01399</name>
</gene>
<comment type="similarity">
    <text evidence="3">Belongs to the isocitrate and isopropylmalate dehydrogenases family.</text>
</comment>
<sequence>MLKKTITLIEGDGVGPEVTGAARRIIEASGAPVEWEICLAGAKVFKMGDSSGVPEETINSIKRNKVALKGPLETPVGFGEKSANVTIRKLFETYANVRPVREIPGIQTPFSGRHIDMVIVRENVEDLYAGIEYMQTPGVAQGLKIITRKGCEKIARYAFELARAEGRKLVHCATKSNIMKLTEGLLKKTFEEVAKDYPEIEAKHIIIDNCAHQLVIKPEAFDVIVTTNLNGDIISDLASGLVGGLGIAPGSNIGDEVAIFEAVHGSAPDIAGKGIVNPTAVILSSVLMLRHMGLFDYANKIEEALVYTLGETNIKTSDLDPKNPVSTTEFTDEVIKNLGKKAKDWEIRSCKPIKMPVVDKNPDMVKVENRRVVGADIFIESDLDANALGKSLDEISLDSTLSLKMISNRGVQVYPQIADQKPDVVDHWRCRFTLDDVKGCLQDIDLASLMAKIGTAHRWMHVEKLKEFDGHSGFTKAQGEN</sequence>
<evidence type="ECO:0000256" key="9">
    <source>
        <dbReference type="ARBA" id="ARBA00022723"/>
    </source>
</evidence>
<organism evidence="20 21">
    <name type="scientific">Candidatus Bealeia paramacronuclearis</name>
    <dbReference type="NCBI Taxonomy" id="1921001"/>
    <lineage>
        <taxon>Bacteria</taxon>
        <taxon>Pseudomonadati</taxon>
        <taxon>Pseudomonadota</taxon>
        <taxon>Alphaproteobacteria</taxon>
        <taxon>Holosporales</taxon>
        <taxon>Holosporaceae</taxon>
        <taxon>Candidatus Bealeia</taxon>
    </lineage>
</organism>
<comment type="function">
    <text evidence="18">Catalyzes the oxidative decarboxylation of isocitrate to 2-oxoglutarate and carbon dioxide with the concomitant reduction of NADP(+).</text>
</comment>
<comment type="subunit">
    <text evidence="4">Homodimer.</text>
</comment>
<comment type="cofactor">
    <cofactor evidence="1">
        <name>Mn(2+)</name>
        <dbReference type="ChEBI" id="CHEBI:29035"/>
    </cofactor>
</comment>
<keyword evidence="12" id="KW-0560">Oxidoreductase</keyword>
<dbReference type="InterPro" id="IPR040978">
    <property type="entry name" value="Isocitrate_DH_TT1725_C"/>
</dbReference>
<evidence type="ECO:0000256" key="12">
    <source>
        <dbReference type="ARBA" id="ARBA00023002"/>
    </source>
</evidence>
<keyword evidence="7" id="KW-0329">Glyoxylate bypass</keyword>
<evidence type="ECO:0000256" key="14">
    <source>
        <dbReference type="ARBA" id="ARBA00023554"/>
    </source>
</evidence>
<dbReference type="PROSITE" id="PS00470">
    <property type="entry name" value="IDH_IMDH"/>
    <property type="match status" value="1"/>
</dbReference>
<dbReference type="Pfam" id="PF00180">
    <property type="entry name" value="Iso_dh"/>
    <property type="match status" value="1"/>
</dbReference>
<dbReference type="InterPro" id="IPR046997">
    <property type="entry name" value="Isocitrate_DH_TT1725_C_sf"/>
</dbReference>
<evidence type="ECO:0000256" key="6">
    <source>
        <dbReference type="ARBA" id="ARBA00019562"/>
    </source>
</evidence>
<keyword evidence="21" id="KW-1185">Reference proteome</keyword>
<comment type="cofactor">
    <cofactor evidence="2">
        <name>Mg(2+)</name>
        <dbReference type="ChEBI" id="CHEBI:18420"/>
    </cofactor>
</comment>
<keyword evidence="13" id="KW-0464">Manganese</keyword>
<protein>
    <recommendedName>
        <fullName evidence="6">Isocitrate dehydrogenase [NADP]</fullName>
        <ecNumber evidence="5">1.1.1.42</ecNumber>
    </recommendedName>
    <alternativeName>
        <fullName evidence="15">IDP</fullName>
    </alternativeName>
    <alternativeName>
        <fullName evidence="16">NADP(+)-specific ICDH</fullName>
    </alternativeName>
    <alternativeName>
        <fullName evidence="17">Oxalosuccinate decarboxylase</fullName>
    </alternativeName>
</protein>
<evidence type="ECO:0000313" key="21">
    <source>
        <dbReference type="Proteomes" id="UP001330434"/>
    </source>
</evidence>
<keyword evidence="8" id="KW-0816">Tricarboxylic acid cycle</keyword>